<dbReference type="PROSITE" id="PS51201">
    <property type="entry name" value="RCK_N"/>
    <property type="match status" value="1"/>
</dbReference>
<dbReference type="Pfam" id="PF02254">
    <property type="entry name" value="TrkA_N"/>
    <property type="match status" value="1"/>
</dbReference>
<evidence type="ECO:0000313" key="8">
    <source>
        <dbReference type="Proteomes" id="UP000011867"/>
    </source>
</evidence>
<dbReference type="GO" id="GO:0005886">
    <property type="term" value="C:plasma membrane"/>
    <property type="evidence" value="ECO:0007669"/>
    <property type="project" value="InterPro"/>
</dbReference>
<dbReference type="eggNOG" id="arCOG01957">
    <property type="taxonomic scope" value="Archaea"/>
</dbReference>
<dbReference type="STRING" id="268739.Nmlp_3128"/>
<feature type="domain" description="RCK N-terminal" evidence="6">
    <location>
        <begin position="2"/>
        <end position="120"/>
    </location>
</feature>
<dbReference type="RefSeq" id="WP_015410015.1">
    <property type="nucleotide sequence ID" value="NC_020388.1"/>
</dbReference>
<keyword evidence="8" id="KW-1185">Reference proteome</keyword>
<dbReference type="Proteomes" id="UP000011867">
    <property type="component" value="Chromosome"/>
</dbReference>
<evidence type="ECO:0000259" key="6">
    <source>
        <dbReference type="PROSITE" id="PS51201"/>
    </source>
</evidence>
<dbReference type="PRINTS" id="PR00335">
    <property type="entry name" value="KUPTAKETRKA"/>
</dbReference>
<evidence type="ECO:0000256" key="1">
    <source>
        <dbReference type="ARBA" id="ARBA00003660"/>
    </source>
</evidence>
<gene>
    <name evidence="7" type="ordered locus">Nmlp_3128</name>
</gene>
<keyword evidence="4" id="KW-0630">Potassium</keyword>
<evidence type="ECO:0000256" key="4">
    <source>
        <dbReference type="ARBA" id="ARBA00022958"/>
    </source>
</evidence>
<dbReference type="InterPro" id="IPR006036">
    <property type="entry name" value="K_uptake_TrkA"/>
</dbReference>
<evidence type="ECO:0000256" key="2">
    <source>
        <dbReference type="ARBA" id="ARBA00022448"/>
    </source>
</evidence>
<dbReference type="GO" id="GO:0015079">
    <property type="term" value="F:potassium ion transmembrane transporter activity"/>
    <property type="evidence" value="ECO:0007669"/>
    <property type="project" value="InterPro"/>
</dbReference>
<dbReference type="GeneID" id="14652222"/>
<dbReference type="Gene3D" id="3.40.50.720">
    <property type="entry name" value="NAD(P)-binding Rossmann-like Domain"/>
    <property type="match status" value="1"/>
</dbReference>
<dbReference type="EMBL" id="HF582854">
    <property type="protein sequence ID" value="CCQ37268.1"/>
    <property type="molecule type" value="Genomic_DNA"/>
</dbReference>
<dbReference type="SUPFAM" id="SSF51735">
    <property type="entry name" value="NAD(P)-binding Rossmann-fold domains"/>
    <property type="match status" value="1"/>
</dbReference>
<reference evidence="7 8" key="1">
    <citation type="journal article" date="2013" name="Genome Announc.">
        <title>Genome of the haloarchaeon Natronomonas moolapensis, a neutrophilic member of a previously haloalkaliphilic genus.</title>
        <authorList>
            <person name="Dyall-Smith M.L."/>
            <person name="Pfeiffer F."/>
            <person name="Oberwinkler T."/>
            <person name="Klee K."/>
            <person name="Rampp M."/>
            <person name="Palm P."/>
            <person name="Gross K."/>
            <person name="Schuster S.C."/>
            <person name="Oesterhelt D."/>
        </authorList>
    </citation>
    <scope>NUCLEOTIDE SEQUENCE [LARGE SCALE GENOMIC DNA]</scope>
    <source>
        <strain evidence="8">DSM 18674 / JCM 14361 / 8.8.11</strain>
    </source>
</reference>
<dbReference type="InterPro" id="IPR003148">
    <property type="entry name" value="RCK_N"/>
</dbReference>
<evidence type="ECO:0000256" key="3">
    <source>
        <dbReference type="ARBA" id="ARBA00022538"/>
    </source>
</evidence>
<organism evidence="7 8">
    <name type="scientific">Natronomonas moolapensis (strain DSM 18674 / CECT 7526 / JCM 14361 / 8.8.11)</name>
    <dbReference type="NCBI Taxonomy" id="268739"/>
    <lineage>
        <taxon>Archaea</taxon>
        <taxon>Methanobacteriati</taxon>
        <taxon>Methanobacteriota</taxon>
        <taxon>Stenosarchaea group</taxon>
        <taxon>Halobacteria</taxon>
        <taxon>Halobacteriales</taxon>
        <taxon>Natronomonadaceae</taxon>
        <taxon>Natronomonas</taxon>
    </lineage>
</organism>
<dbReference type="PANTHER" id="PTHR43833">
    <property type="entry name" value="POTASSIUM CHANNEL PROTEIN 2-RELATED-RELATED"/>
    <property type="match status" value="1"/>
</dbReference>
<dbReference type="HOGENOM" id="CLU_150441_0_0_2"/>
<proteinExistence type="predicted"/>
<dbReference type="KEGG" id="nmo:Nmlp_3128"/>
<dbReference type="OrthoDB" id="169192at2157"/>
<evidence type="ECO:0000313" key="7">
    <source>
        <dbReference type="EMBL" id="CCQ37268.1"/>
    </source>
</evidence>
<name>M1XSC8_NATM8</name>
<protein>
    <submittedName>
        <fullName evidence="7">TrkA-N domain protein</fullName>
    </submittedName>
</protein>
<keyword evidence="3" id="KW-0633">Potassium transport</keyword>
<dbReference type="InterPro" id="IPR050721">
    <property type="entry name" value="Trk_Ktr_HKT_K-transport"/>
</dbReference>
<sequence>MRKDIIVVGAGRVGRRVVESLDSDRQRIAVVEPNADTCQQLSTKHKRVIQGDGTAPETMDRAGLADADVVAALTDDTEINLAVCEMAREHAPDARTVLRIARDGERDYGYRSFVDSTVYPAAAGASVAVEQITSE</sequence>
<accession>M1XSC8</accession>
<dbReference type="AlphaFoldDB" id="M1XSC8"/>
<comment type="function">
    <text evidence="1">Part of a potassium transport system.</text>
</comment>
<evidence type="ECO:0000256" key="5">
    <source>
        <dbReference type="ARBA" id="ARBA00023065"/>
    </source>
</evidence>
<dbReference type="InterPro" id="IPR036291">
    <property type="entry name" value="NAD(P)-bd_dom_sf"/>
</dbReference>
<dbReference type="PANTHER" id="PTHR43833:SF5">
    <property type="entry name" value="TRK SYSTEM POTASSIUM UPTAKE PROTEIN TRKA"/>
    <property type="match status" value="1"/>
</dbReference>
<keyword evidence="5" id="KW-0406">Ion transport</keyword>
<keyword evidence="2" id="KW-0813">Transport</keyword>